<sequence length="118" mass="14449">METIDFKVKGIEYRLYPVHLKKMEEENIQLANVRTRLVDGWYLEDAVEAPVGMRRKEWLNLKEDKTEEEMLKEKLERYRTERLKRNKPHLFNVPQKHSRGKWCKYLMENDIFPKKVAR</sequence>
<dbReference type="RefSeq" id="WP_168992823.1">
    <property type="nucleotide sequence ID" value="NZ_JABBMI010000058.1"/>
</dbReference>
<reference evidence="1 2" key="1">
    <citation type="submission" date="2020-04" db="EMBL/GenBank/DDBJ databases">
        <title>The Epidemiology and Molecular Characteristics of Linezolid-Resistant Staphylococcus capitis in Huashan Hospital, Shanghai.</title>
        <authorList>
            <person name="Ding L."/>
            <person name="Li P."/>
            <person name="Yang Y."/>
            <person name="Lin D."/>
            <person name="Xu X."/>
        </authorList>
    </citation>
    <scope>NUCLEOTIDE SEQUENCE [LARGE SCALE GENOMIC DNA]</scope>
    <source>
        <strain evidence="1 2">17-84</strain>
    </source>
</reference>
<accession>A0ABX1SS08</accession>
<comment type="caution">
    <text evidence="1">The sequence shown here is derived from an EMBL/GenBank/DDBJ whole genome shotgun (WGS) entry which is preliminary data.</text>
</comment>
<organism evidence="1 2">
    <name type="scientific">Staphylococcus capitis</name>
    <dbReference type="NCBI Taxonomy" id="29388"/>
    <lineage>
        <taxon>Bacteria</taxon>
        <taxon>Bacillati</taxon>
        <taxon>Bacillota</taxon>
        <taxon>Bacilli</taxon>
        <taxon>Bacillales</taxon>
        <taxon>Staphylococcaceae</taxon>
        <taxon>Staphylococcus</taxon>
    </lineage>
</organism>
<protein>
    <recommendedName>
        <fullName evidence="3">Phage protein</fullName>
    </recommendedName>
</protein>
<evidence type="ECO:0008006" key="3">
    <source>
        <dbReference type="Google" id="ProtNLM"/>
    </source>
</evidence>
<evidence type="ECO:0000313" key="2">
    <source>
        <dbReference type="Proteomes" id="UP000538955"/>
    </source>
</evidence>
<gene>
    <name evidence="1" type="ORF">HHM24_05340</name>
</gene>
<name>A0ABX1SS08_STACP</name>
<dbReference type="InterPro" id="IPR011688">
    <property type="entry name" value="PVL_Orf50"/>
</dbReference>
<dbReference type="Pfam" id="PF07768">
    <property type="entry name" value="PVL_ORF50"/>
    <property type="match status" value="1"/>
</dbReference>
<dbReference type="EMBL" id="JABBMI010000058">
    <property type="protein sequence ID" value="NMK54178.1"/>
    <property type="molecule type" value="Genomic_DNA"/>
</dbReference>
<evidence type="ECO:0000313" key="1">
    <source>
        <dbReference type="EMBL" id="NMK54178.1"/>
    </source>
</evidence>
<proteinExistence type="predicted"/>
<dbReference type="Proteomes" id="UP000538955">
    <property type="component" value="Unassembled WGS sequence"/>
</dbReference>
<keyword evidence="2" id="KW-1185">Reference proteome</keyword>